<dbReference type="PANTHER" id="PTHR43825">
    <property type="entry name" value="PYRUVATE DEHYDROGENASE E1 COMPONENT"/>
    <property type="match status" value="1"/>
</dbReference>
<evidence type="ECO:0000259" key="4">
    <source>
        <dbReference type="SMART" id="SM00861"/>
    </source>
</evidence>
<dbReference type="Gene3D" id="3.40.50.920">
    <property type="match status" value="1"/>
</dbReference>
<dbReference type="Gene3D" id="3.40.50.970">
    <property type="match status" value="1"/>
</dbReference>
<reference evidence="5 6" key="1">
    <citation type="submission" date="2019-06" db="EMBL/GenBank/DDBJ databases">
        <title>Genome sequence of Litorilinea aerophila BAA-2444.</title>
        <authorList>
            <person name="Maclea K.S."/>
            <person name="Maurais E.G."/>
            <person name="Iannazzi L.C."/>
        </authorList>
    </citation>
    <scope>NUCLEOTIDE SEQUENCE [LARGE SCALE GENOMIC DNA]</scope>
    <source>
        <strain evidence="5 6">ATCC BAA-2444</strain>
    </source>
</reference>
<dbReference type="SUPFAM" id="SSF52922">
    <property type="entry name" value="TK C-terminal domain-like"/>
    <property type="match status" value="1"/>
</dbReference>
<dbReference type="InterPro" id="IPR033248">
    <property type="entry name" value="Transketolase_C"/>
</dbReference>
<dbReference type="OrthoDB" id="8732661at2"/>
<dbReference type="CDD" id="cd07033">
    <property type="entry name" value="TPP_PYR_DXS_TK_like"/>
    <property type="match status" value="1"/>
</dbReference>
<evidence type="ECO:0000313" key="5">
    <source>
        <dbReference type="EMBL" id="TQE93305.1"/>
    </source>
</evidence>
<evidence type="ECO:0000313" key="6">
    <source>
        <dbReference type="Proteomes" id="UP000317371"/>
    </source>
</evidence>
<name>A0A540V9E0_9CHLR</name>
<dbReference type="InterPro" id="IPR051157">
    <property type="entry name" value="PDH/Transketolase"/>
</dbReference>
<dbReference type="AlphaFoldDB" id="A0A540V9E0"/>
<dbReference type="Pfam" id="PF02779">
    <property type="entry name" value="Transket_pyr"/>
    <property type="match status" value="1"/>
</dbReference>
<evidence type="ECO:0000256" key="2">
    <source>
        <dbReference type="ARBA" id="ARBA00007131"/>
    </source>
</evidence>
<evidence type="ECO:0000256" key="3">
    <source>
        <dbReference type="ARBA" id="ARBA00023052"/>
    </source>
</evidence>
<dbReference type="InParanoid" id="A0A540V9E0"/>
<dbReference type="Proteomes" id="UP000317371">
    <property type="component" value="Unassembled WGS sequence"/>
</dbReference>
<comment type="similarity">
    <text evidence="2">Belongs to the transketolase family.</text>
</comment>
<dbReference type="InterPro" id="IPR005475">
    <property type="entry name" value="Transketolase-like_Pyr-bd"/>
</dbReference>
<dbReference type="SUPFAM" id="SSF52518">
    <property type="entry name" value="Thiamin diphosphate-binding fold (THDP-binding)"/>
    <property type="match status" value="1"/>
</dbReference>
<dbReference type="InterPro" id="IPR029061">
    <property type="entry name" value="THDP-binding"/>
</dbReference>
<organism evidence="5 6">
    <name type="scientific">Litorilinea aerophila</name>
    <dbReference type="NCBI Taxonomy" id="1204385"/>
    <lineage>
        <taxon>Bacteria</taxon>
        <taxon>Bacillati</taxon>
        <taxon>Chloroflexota</taxon>
        <taxon>Caldilineae</taxon>
        <taxon>Caldilineales</taxon>
        <taxon>Caldilineaceae</taxon>
        <taxon>Litorilinea</taxon>
    </lineage>
</organism>
<dbReference type="SMART" id="SM00861">
    <property type="entry name" value="Transket_pyr"/>
    <property type="match status" value="1"/>
</dbReference>
<evidence type="ECO:0000256" key="1">
    <source>
        <dbReference type="ARBA" id="ARBA00001964"/>
    </source>
</evidence>
<dbReference type="EMBL" id="VIGC01000043">
    <property type="protein sequence ID" value="TQE93305.1"/>
    <property type="molecule type" value="Genomic_DNA"/>
</dbReference>
<comment type="caution">
    <text evidence="5">The sequence shown here is derived from an EMBL/GenBank/DDBJ whole genome shotgun (WGS) entry which is preliminary data.</text>
</comment>
<dbReference type="Pfam" id="PF02780">
    <property type="entry name" value="Transketolase_C"/>
    <property type="match status" value="1"/>
</dbReference>
<keyword evidence="6" id="KW-1185">Reference proteome</keyword>
<gene>
    <name evidence="5" type="ORF">FKZ61_22035</name>
</gene>
<dbReference type="InterPro" id="IPR009014">
    <property type="entry name" value="Transketo_C/PFOR_II"/>
</dbReference>
<keyword evidence="3" id="KW-0786">Thiamine pyrophosphate</keyword>
<dbReference type="PANTHER" id="PTHR43825:SF5">
    <property type="entry name" value="HYPOTHETICAL TRANSKETOLASE FAMILY PROTEIN"/>
    <property type="match status" value="1"/>
</dbReference>
<proteinExistence type="inferred from homology"/>
<feature type="domain" description="Transketolase-like pyrimidine-binding" evidence="4">
    <location>
        <begin position="1"/>
        <end position="163"/>
    </location>
</feature>
<sequence length="317" mass="33795">MRTAFIDTLFELAKEDPRIVLVVGDLGFGVVTRFMEELPDQFVNAGVAEQNMTGLAAGMALSGKIVFTYSIANFPVLRPLEQIRNDICYHNANVRIVPVGGGMAYGSLGPSHHATEDIAVMRALPNMVVIAPGDPVEARLATKALIEHQGPAYLRLGRAGEPVVHSSTPDFEIGRAITVRQGSDITLISTGGLLHETVQAAELLAETGIQARVVSMHTVKPLDTEAVLAAARDTEGVFTVEEHSVIGGLGSAVAETLLEAGVYPRYFKRIGLNGEFSSLVGTQEYLRAQYGLDAPGIVATVKQILGIEPVSIIRARG</sequence>
<protein>
    <submittedName>
        <fullName evidence="5">Transketolase</fullName>
    </submittedName>
</protein>
<comment type="cofactor">
    <cofactor evidence="1">
        <name>thiamine diphosphate</name>
        <dbReference type="ChEBI" id="CHEBI:58937"/>
    </cofactor>
</comment>
<dbReference type="FunFam" id="3.40.50.970:FF:000129">
    <property type="entry name" value="Transketolase"/>
    <property type="match status" value="1"/>
</dbReference>
<accession>A0A540V9E0</accession>